<proteinExistence type="predicted"/>
<sequence length="128" mass="14508">MDDHNIKRSPQGTTKRRARGESPPQFLQGHQQRRGPGEKRPTEDMSCPESPVPVQSEELRWPRKDQSVPDKSSLGGQVHTPCATRRIQEQSRTSISLAQPDARQREASDISKTKPIRNKSWRSGNSKE</sequence>
<accession>A0A8X6XPZ2</accession>
<dbReference type="OrthoDB" id="10561223at2759"/>
<dbReference type="EMBL" id="BMAV01011033">
    <property type="protein sequence ID" value="GFY56560.1"/>
    <property type="molecule type" value="Genomic_DNA"/>
</dbReference>
<gene>
    <name evidence="2" type="ORF">TNIN_421461</name>
</gene>
<protein>
    <submittedName>
        <fullName evidence="2">Uncharacterized protein</fullName>
    </submittedName>
</protein>
<dbReference type="AlphaFoldDB" id="A0A8X6XPZ2"/>
<feature type="compositionally biased region" description="Basic and acidic residues" evidence="1">
    <location>
        <begin position="102"/>
        <end position="112"/>
    </location>
</feature>
<keyword evidence="3" id="KW-1185">Reference proteome</keyword>
<evidence type="ECO:0000313" key="2">
    <source>
        <dbReference type="EMBL" id="GFY56560.1"/>
    </source>
</evidence>
<organism evidence="2 3">
    <name type="scientific">Trichonephila inaurata madagascariensis</name>
    <dbReference type="NCBI Taxonomy" id="2747483"/>
    <lineage>
        <taxon>Eukaryota</taxon>
        <taxon>Metazoa</taxon>
        <taxon>Ecdysozoa</taxon>
        <taxon>Arthropoda</taxon>
        <taxon>Chelicerata</taxon>
        <taxon>Arachnida</taxon>
        <taxon>Araneae</taxon>
        <taxon>Araneomorphae</taxon>
        <taxon>Entelegynae</taxon>
        <taxon>Araneoidea</taxon>
        <taxon>Nephilidae</taxon>
        <taxon>Trichonephila</taxon>
        <taxon>Trichonephila inaurata</taxon>
    </lineage>
</organism>
<feature type="compositionally biased region" description="Basic and acidic residues" evidence="1">
    <location>
        <begin position="57"/>
        <end position="68"/>
    </location>
</feature>
<name>A0A8X6XPZ2_9ARAC</name>
<evidence type="ECO:0000256" key="1">
    <source>
        <dbReference type="SAM" id="MobiDB-lite"/>
    </source>
</evidence>
<dbReference type="Proteomes" id="UP000886998">
    <property type="component" value="Unassembled WGS sequence"/>
</dbReference>
<reference evidence="2" key="1">
    <citation type="submission" date="2020-08" db="EMBL/GenBank/DDBJ databases">
        <title>Multicomponent nature underlies the extraordinary mechanical properties of spider dragline silk.</title>
        <authorList>
            <person name="Kono N."/>
            <person name="Nakamura H."/>
            <person name="Mori M."/>
            <person name="Yoshida Y."/>
            <person name="Ohtoshi R."/>
            <person name="Malay A.D."/>
            <person name="Moran D.A.P."/>
            <person name="Tomita M."/>
            <person name="Numata K."/>
            <person name="Arakawa K."/>
        </authorList>
    </citation>
    <scope>NUCLEOTIDE SEQUENCE</scope>
</reference>
<comment type="caution">
    <text evidence="2">The sequence shown here is derived from an EMBL/GenBank/DDBJ whole genome shotgun (WGS) entry which is preliminary data.</text>
</comment>
<evidence type="ECO:0000313" key="3">
    <source>
        <dbReference type="Proteomes" id="UP000886998"/>
    </source>
</evidence>
<feature type="region of interest" description="Disordered" evidence="1">
    <location>
        <begin position="1"/>
        <end position="128"/>
    </location>
</feature>